<name>A0ABQ9H821_9NEOP</name>
<evidence type="ECO:0000313" key="2">
    <source>
        <dbReference type="Proteomes" id="UP001159363"/>
    </source>
</evidence>
<evidence type="ECO:0000313" key="1">
    <source>
        <dbReference type="EMBL" id="KAJ8880457.1"/>
    </source>
</evidence>
<comment type="caution">
    <text evidence="1">The sequence shown here is derived from an EMBL/GenBank/DDBJ whole genome shotgun (WGS) entry which is preliminary data.</text>
</comment>
<proteinExistence type="predicted"/>
<dbReference type="Proteomes" id="UP001159363">
    <property type="component" value="Chromosome 5"/>
</dbReference>
<protein>
    <submittedName>
        <fullName evidence="1">Uncharacterized protein</fullName>
    </submittedName>
</protein>
<gene>
    <name evidence="1" type="ORF">PR048_016927</name>
</gene>
<dbReference type="EMBL" id="JARBHB010000006">
    <property type="protein sequence ID" value="KAJ8880457.1"/>
    <property type="molecule type" value="Genomic_DNA"/>
</dbReference>
<accession>A0ABQ9H821</accession>
<organism evidence="1 2">
    <name type="scientific">Dryococelus australis</name>
    <dbReference type="NCBI Taxonomy" id="614101"/>
    <lineage>
        <taxon>Eukaryota</taxon>
        <taxon>Metazoa</taxon>
        <taxon>Ecdysozoa</taxon>
        <taxon>Arthropoda</taxon>
        <taxon>Hexapoda</taxon>
        <taxon>Insecta</taxon>
        <taxon>Pterygota</taxon>
        <taxon>Neoptera</taxon>
        <taxon>Polyneoptera</taxon>
        <taxon>Phasmatodea</taxon>
        <taxon>Verophasmatodea</taxon>
        <taxon>Anareolatae</taxon>
        <taxon>Phasmatidae</taxon>
        <taxon>Eurycanthinae</taxon>
        <taxon>Dryococelus</taxon>
    </lineage>
</organism>
<sequence>MCRVPDIEITCVRECHHGRLLITSQHKRHNPSARNKKKRSISNEYSVCIEGKTTSVCKQALAINYMGELLLDHEIRGKRHSRLNRMSENAKQPVTNRVIQRVPFSTFREIFVTESELHFGHPRLYTYKTYDKLAVLIESETDEDAKLQAKHDKSVHLCRAEAAQRCMKSDFSLSKADQDLFTKQALPTLHIQTSVVIYSRQSWSCNRGLYDINRGPVHIWFEDVASRGYRDLASRLMTYLRSYKESIKYRKALVALSDSCGDQNRNKKTSNVKCSIPGRAFLNCDRNFRIIEKTKRIMPAVHLPEQWIQLTKQQSGTNCFGFINEERDVLFIGSCGIFPIYTRLAELKYLHSRQNISLSTLKGKILNGKKSTLLDVGRYELCRNFLCSTMQEEHFLGSTQAHIP</sequence>
<feature type="non-terminal residue" evidence="1">
    <location>
        <position position="404"/>
    </location>
</feature>
<keyword evidence="2" id="KW-1185">Reference proteome</keyword>
<reference evidence="1 2" key="1">
    <citation type="submission" date="2023-02" db="EMBL/GenBank/DDBJ databases">
        <title>LHISI_Scaffold_Assembly.</title>
        <authorList>
            <person name="Stuart O.P."/>
            <person name="Cleave R."/>
            <person name="Magrath M.J.L."/>
            <person name="Mikheyev A.S."/>
        </authorList>
    </citation>
    <scope>NUCLEOTIDE SEQUENCE [LARGE SCALE GENOMIC DNA]</scope>
    <source>
        <strain evidence="1">Daus_M_001</strain>
        <tissue evidence="1">Leg muscle</tissue>
    </source>
</reference>